<dbReference type="GO" id="GO:0005739">
    <property type="term" value="C:mitochondrion"/>
    <property type="evidence" value="ECO:0007669"/>
    <property type="project" value="TreeGrafter"/>
</dbReference>
<dbReference type="InterPro" id="IPR016039">
    <property type="entry name" value="Thiolase-like"/>
</dbReference>
<feature type="domain" description="Beta-ketoacyl synthase-like N-terminal" evidence="3">
    <location>
        <begin position="1"/>
        <end position="104"/>
    </location>
</feature>
<gene>
    <name evidence="4" type="ORF">MKW94_029083</name>
</gene>
<dbReference type="PANTHER" id="PTHR11712">
    <property type="entry name" value="POLYKETIDE SYNTHASE-RELATED"/>
    <property type="match status" value="1"/>
</dbReference>
<comment type="caution">
    <text evidence="4">The sequence shown here is derived from an EMBL/GenBank/DDBJ whole genome shotgun (WGS) entry which is preliminary data.</text>
</comment>
<evidence type="ECO:0000256" key="2">
    <source>
        <dbReference type="ARBA" id="ARBA00022679"/>
    </source>
</evidence>
<reference evidence="4" key="1">
    <citation type="submission" date="2022-03" db="EMBL/GenBank/DDBJ databases">
        <title>A functionally conserved STORR gene fusion in Papaver species that diverged 16.8 million years ago.</title>
        <authorList>
            <person name="Catania T."/>
        </authorList>
    </citation>
    <scope>NUCLEOTIDE SEQUENCE</scope>
    <source>
        <strain evidence="4">S-191538</strain>
    </source>
</reference>
<dbReference type="SUPFAM" id="SSF53901">
    <property type="entry name" value="Thiolase-like"/>
    <property type="match status" value="1"/>
</dbReference>
<protein>
    <recommendedName>
        <fullName evidence="1">beta-ketoacyl-[acyl-carrier-protein] synthase I</fullName>
        <ecNumber evidence="1">2.3.1.41</ecNumber>
    </recommendedName>
</protein>
<name>A0AA42AWE0_PAPNU</name>
<evidence type="ECO:0000256" key="1">
    <source>
        <dbReference type="ARBA" id="ARBA00013191"/>
    </source>
</evidence>
<sequence>MGCVTPLGHEPDEFYNNLLEGVSGISDIESFDCSSFPTRIAGEIKSFSTDGWVAPKLSKRADKFMLYMLTAGKKALADAGITEEVTNELDKTRCGVLIGSGMGGMKVCFLLLWI</sequence>
<dbReference type="Gene3D" id="3.40.47.10">
    <property type="match status" value="1"/>
</dbReference>
<dbReference type="GO" id="GO:0006633">
    <property type="term" value="P:fatty acid biosynthetic process"/>
    <property type="evidence" value="ECO:0007669"/>
    <property type="project" value="TreeGrafter"/>
</dbReference>
<dbReference type="EC" id="2.3.1.41" evidence="1"/>
<dbReference type="InterPro" id="IPR000794">
    <property type="entry name" value="Beta-ketoacyl_synthase"/>
</dbReference>
<organism evidence="4 5">
    <name type="scientific">Papaver nudicaule</name>
    <name type="common">Iceland poppy</name>
    <dbReference type="NCBI Taxonomy" id="74823"/>
    <lineage>
        <taxon>Eukaryota</taxon>
        <taxon>Viridiplantae</taxon>
        <taxon>Streptophyta</taxon>
        <taxon>Embryophyta</taxon>
        <taxon>Tracheophyta</taxon>
        <taxon>Spermatophyta</taxon>
        <taxon>Magnoliopsida</taxon>
        <taxon>Ranunculales</taxon>
        <taxon>Papaveraceae</taxon>
        <taxon>Papaveroideae</taxon>
        <taxon>Papaver</taxon>
    </lineage>
</organism>
<dbReference type="Proteomes" id="UP001177140">
    <property type="component" value="Unassembled WGS sequence"/>
</dbReference>
<dbReference type="EMBL" id="JAJJMA010238655">
    <property type="protein sequence ID" value="MCL7042734.1"/>
    <property type="molecule type" value="Genomic_DNA"/>
</dbReference>
<dbReference type="AlphaFoldDB" id="A0AA42AWE0"/>
<keyword evidence="2" id="KW-0808">Transferase</keyword>
<dbReference type="GO" id="GO:0004315">
    <property type="term" value="F:3-oxoacyl-[acyl-carrier-protein] synthase activity"/>
    <property type="evidence" value="ECO:0007669"/>
    <property type="project" value="UniProtKB-EC"/>
</dbReference>
<evidence type="ECO:0000259" key="3">
    <source>
        <dbReference type="Pfam" id="PF00109"/>
    </source>
</evidence>
<evidence type="ECO:0000313" key="4">
    <source>
        <dbReference type="EMBL" id="MCL7042734.1"/>
    </source>
</evidence>
<keyword evidence="5" id="KW-1185">Reference proteome</keyword>
<dbReference type="PANTHER" id="PTHR11712:SF332">
    <property type="entry name" value="3-OXOACYL-[ACYL-CARRIER-PROTEIN] SYNTHASE II, CHLOROPLASTIC"/>
    <property type="match status" value="1"/>
</dbReference>
<proteinExistence type="predicted"/>
<dbReference type="InterPro" id="IPR014030">
    <property type="entry name" value="Ketoacyl_synth_N"/>
</dbReference>
<accession>A0AA42AWE0</accession>
<evidence type="ECO:0000313" key="5">
    <source>
        <dbReference type="Proteomes" id="UP001177140"/>
    </source>
</evidence>
<dbReference type="Pfam" id="PF00109">
    <property type="entry name" value="ketoacyl-synt"/>
    <property type="match status" value="1"/>
</dbReference>